<comment type="caution">
    <text evidence="1">The sequence shown here is derived from an EMBL/GenBank/DDBJ whole genome shotgun (WGS) entry which is preliminary data.</text>
</comment>
<evidence type="ECO:0000313" key="1">
    <source>
        <dbReference type="EMBL" id="MBB4661404.1"/>
    </source>
</evidence>
<proteinExistence type="predicted"/>
<evidence type="ECO:0000313" key="2">
    <source>
        <dbReference type="Proteomes" id="UP000585272"/>
    </source>
</evidence>
<dbReference type="EMBL" id="JACHNU010000001">
    <property type="protein sequence ID" value="MBB4661404.1"/>
    <property type="molecule type" value="Genomic_DNA"/>
</dbReference>
<reference evidence="1 2" key="1">
    <citation type="submission" date="2020-08" db="EMBL/GenBank/DDBJ databases">
        <title>Genomic Encyclopedia of Archaeal and Bacterial Type Strains, Phase II (KMG-II): from individual species to whole genera.</title>
        <authorList>
            <person name="Goeker M."/>
        </authorList>
    </citation>
    <scope>NUCLEOTIDE SEQUENCE [LARGE SCALE GENOMIC DNA]</scope>
    <source>
        <strain evidence="1 2">DSM 23288</strain>
    </source>
</reference>
<accession>A0A840IBC2</accession>
<gene>
    <name evidence="1" type="ORF">BDZ31_000977</name>
</gene>
<keyword evidence="2" id="KW-1185">Reference proteome</keyword>
<sequence length="66" mass="7332">MNRTVEARDLELDEVRVIVLPPPQTAAVNRLLREERGWRLLEVKVAEGAGGAVQVVYVLGHEREGA</sequence>
<dbReference type="AlphaFoldDB" id="A0A840IBC2"/>
<organism evidence="1 2">
    <name type="scientific">Conexibacter arvalis</name>
    <dbReference type="NCBI Taxonomy" id="912552"/>
    <lineage>
        <taxon>Bacteria</taxon>
        <taxon>Bacillati</taxon>
        <taxon>Actinomycetota</taxon>
        <taxon>Thermoleophilia</taxon>
        <taxon>Solirubrobacterales</taxon>
        <taxon>Conexibacteraceae</taxon>
        <taxon>Conexibacter</taxon>
    </lineage>
</organism>
<name>A0A840IBC2_9ACTN</name>
<protein>
    <submittedName>
        <fullName evidence="1">Uncharacterized protein</fullName>
    </submittedName>
</protein>
<dbReference type="RefSeq" id="WP_183339541.1">
    <property type="nucleotide sequence ID" value="NZ_JACHNU010000001.1"/>
</dbReference>
<dbReference type="Proteomes" id="UP000585272">
    <property type="component" value="Unassembled WGS sequence"/>
</dbReference>